<dbReference type="SMART" id="SM01049">
    <property type="entry name" value="Cache_2"/>
    <property type="match status" value="1"/>
</dbReference>
<dbReference type="AlphaFoldDB" id="A0A418VVQ3"/>
<dbReference type="OrthoDB" id="7475012at2"/>
<keyword evidence="6" id="KW-0732">Signal</keyword>
<dbReference type="Gene3D" id="3.30.450.20">
    <property type="entry name" value="PAS domain"/>
    <property type="match status" value="1"/>
</dbReference>
<evidence type="ECO:0000259" key="7">
    <source>
        <dbReference type="SMART" id="SM01049"/>
    </source>
</evidence>
<gene>
    <name evidence="8" type="ORF">D3877_13655</name>
</gene>
<evidence type="ECO:0000313" key="8">
    <source>
        <dbReference type="EMBL" id="RJF81238.1"/>
    </source>
</evidence>
<reference evidence="8 9" key="1">
    <citation type="submission" date="2018-09" db="EMBL/GenBank/DDBJ databases">
        <authorList>
            <person name="Zhu H."/>
        </authorList>
    </citation>
    <scope>NUCLEOTIDE SEQUENCE [LARGE SCALE GENOMIC DNA]</scope>
    <source>
        <strain evidence="8 9">K2W22B-5</strain>
    </source>
</reference>
<keyword evidence="9" id="KW-1185">Reference proteome</keyword>
<dbReference type="EMBL" id="QYUL01000002">
    <property type="protein sequence ID" value="RJF81238.1"/>
    <property type="molecule type" value="Genomic_DNA"/>
</dbReference>
<feature type="domain" description="Single Cache" evidence="7">
    <location>
        <begin position="30"/>
        <end position="112"/>
    </location>
</feature>
<dbReference type="Pfam" id="PF17200">
    <property type="entry name" value="sCache_2"/>
    <property type="match status" value="1"/>
</dbReference>
<evidence type="ECO:0000256" key="1">
    <source>
        <dbReference type="ARBA" id="ARBA00004651"/>
    </source>
</evidence>
<proteinExistence type="predicted"/>
<comment type="caution">
    <text evidence="8">The sequence shown here is derived from an EMBL/GenBank/DDBJ whole genome shotgun (WGS) entry which is preliminary data.</text>
</comment>
<dbReference type="GO" id="GO:0005886">
    <property type="term" value="C:plasma membrane"/>
    <property type="evidence" value="ECO:0007669"/>
    <property type="project" value="UniProtKB-SubCell"/>
</dbReference>
<accession>A0A418VVQ3</accession>
<evidence type="ECO:0000256" key="3">
    <source>
        <dbReference type="ARBA" id="ARBA00022692"/>
    </source>
</evidence>
<sequence length="160" mass="16935">MLRKAVSRLAPAALSLALLMGASAASATDHSAHATPEQAKALVAEAVAYLKAKGPEEATKAFQDAKGAFRRGELYVFVFDGAGRYVASGGNPRLAGTDAANLKDAEGKPIVQAMIAETKDKPNAVIDYVWLNRQTNKVEHKHSYVTRDGGYIVGAGTYDD</sequence>
<keyword evidence="3" id="KW-0812">Transmembrane</keyword>
<organism evidence="8 9">
    <name type="scientific">Azospirillum cavernae</name>
    <dbReference type="NCBI Taxonomy" id="2320860"/>
    <lineage>
        <taxon>Bacteria</taxon>
        <taxon>Pseudomonadati</taxon>
        <taxon>Pseudomonadota</taxon>
        <taxon>Alphaproteobacteria</taxon>
        <taxon>Rhodospirillales</taxon>
        <taxon>Azospirillaceae</taxon>
        <taxon>Azospirillum</taxon>
    </lineage>
</organism>
<feature type="signal peptide" evidence="6">
    <location>
        <begin position="1"/>
        <end position="27"/>
    </location>
</feature>
<keyword evidence="2" id="KW-1003">Cell membrane</keyword>
<evidence type="ECO:0000313" key="9">
    <source>
        <dbReference type="Proteomes" id="UP000283458"/>
    </source>
</evidence>
<dbReference type="Proteomes" id="UP000283458">
    <property type="component" value="Unassembled WGS sequence"/>
</dbReference>
<protein>
    <recommendedName>
        <fullName evidence="7">Single Cache domain-containing protein</fullName>
    </recommendedName>
</protein>
<evidence type="ECO:0000256" key="4">
    <source>
        <dbReference type="ARBA" id="ARBA00022989"/>
    </source>
</evidence>
<comment type="subcellular location">
    <subcellularLocation>
        <location evidence="1">Cell membrane</location>
        <topology evidence="1">Multi-pass membrane protein</topology>
    </subcellularLocation>
</comment>
<keyword evidence="5" id="KW-0472">Membrane</keyword>
<feature type="chain" id="PRO_5019429024" description="Single Cache domain-containing protein" evidence="6">
    <location>
        <begin position="28"/>
        <end position="160"/>
    </location>
</feature>
<evidence type="ECO:0000256" key="5">
    <source>
        <dbReference type="ARBA" id="ARBA00023136"/>
    </source>
</evidence>
<evidence type="ECO:0000256" key="6">
    <source>
        <dbReference type="SAM" id="SignalP"/>
    </source>
</evidence>
<dbReference type="RefSeq" id="WP_119831330.1">
    <property type="nucleotide sequence ID" value="NZ_QYUL01000002.1"/>
</dbReference>
<evidence type="ECO:0000256" key="2">
    <source>
        <dbReference type="ARBA" id="ARBA00022475"/>
    </source>
</evidence>
<name>A0A418VVQ3_9PROT</name>
<keyword evidence="4" id="KW-1133">Transmembrane helix</keyword>
<dbReference type="InterPro" id="IPR033480">
    <property type="entry name" value="sCache_2"/>
</dbReference>